<evidence type="ECO:0000313" key="2">
    <source>
        <dbReference type="Proteomes" id="UP001054945"/>
    </source>
</evidence>
<keyword evidence="2" id="KW-1185">Reference proteome</keyword>
<reference evidence="1 2" key="1">
    <citation type="submission" date="2021-06" db="EMBL/GenBank/DDBJ databases">
        <title>Caerostris extrusa draft genome.</title>
        <authorList>
            <person name="Kono N."/>
            <person name="Arakawa K."/>
        </authorList>
    </citation>
    <scope>NUCLEOTIDE SEQUENCE [LARGE SCALE GENOMIC DNA]</scope>
</reference>
<accession>A0AAV4XRE0</accession>
<dbReference type="AlphaFoldDB" id="A0AAV4XRE0"/>
<evidence type="ECO:0000313" key="1">
    <source>
        <dbReference type="EMBL" id="GIY97720.1"/>
    </source>
</evidence>
<sequence length="243" mass="27272">MKSIFEGRLSQLIICFEKCFEYVGFDGNIDMFAWIQNLFNIIPPHIPAENEKNLIELLGNSSLKVKFCCIELTGSLQLGPQRHGCISARFLSSLGSSLISPSELIRRKAKSTRHCFQVKISKQKNRIKNIFLIFFGRGPRRQRCISARFLPDWGSPLISPCELIPKKAKSARRCFRVKISTQKNRIKKISSSSLAGAPGGTVESPPDFFPLGNPLVSPCELIPRRRNQPGVVFRSKSVNPKIG</sequence>
<comment type="caution">
    <text evidence="1">The sequence shown here is derived from an EMBL/GenBank/DDBJ whole genome shotgun (WGS) entry which is preliminary data.</text>
</comment>
<proteinExistence type="predicted"/>
<gene>
    <name evidence="1" type="ORF">CEXT_794281</name>
</gene>
<organism evidence="1 2">
    <name type="scientific">Caerostris extrusa</name>
    <name type="common">Bark spider</name>
    <name type="synonym">Caerostris bankana</name>
    <dbReference type="NCBI Taxonomy" id="172846"/>
    <lineage>
        <taxon>Eukaryota</taxon>
        <taxon>Metazoa</taxon>
        <taxon>Ecdysozoa</taxon>
        <taxon>Arthropoda</taxon>
        <taxon>Chelicerata</taxon>
        <taxon>Arachnida</taxon>
        <taxon>Araneae</taxon>
        <taxon>Araneomorphae</taxon>
        <taxon>Entelegynae</taxon>
        <taxon>Araneoidea</taxon>
        <taxon>Araneidae</taxon>
        <taxon>Caerostris</taxon>
    </lineage>
</organism>
<name>A0AAV4XRE0_CAEEX</name>
<dbReference type="EMBL" id="BPLR01018203">
    <property type="protein sequence ID" value="GIY97720.1"/>
    <property type="molecule type" value="Genomic_DNA"/>
</dbReference>
<protein>
    <submittedName>
        <fullName evidence="1">Uncharacterized protein</fullName>
    </submittedName>
</protein>
<dbReference type="Proteomes" id="UP001054945">
    <property type="component" value="Unassembled WGS sequence"/>
</dbReference>